<dbReference type="VEuPathDB" id="AmoebaDB:ACA1_138370"/>
<sequence>MTGPFNVLLLGEFGAGKTSLAERVVYGRSPKDSTPAPTHSHHWTGVGVDLVDGPHVVVDLWDTAGEEQFNGGSFMNPNYFRRTHALIMAYDIASPDAERQYSHRGTSPFGIWLGCSQTNVITWFSLWRGYVSTKAPVIVVGTKQDLPPNQHKKLPFLVSGNGVPEMLGELGRLLFETYGLTSNPPSAALSGCCSLMVAPGDEHVDWLFRTADKPASSRPEIAAKQAPRRDNNYLGPAASMFFSSPKPKSGSQLSVSGVKYELSIDLLAAGRAHHVAQAIDRYAKSVFPSEAVWALPDIEFVWKSHLIRPLDYVKEMKATFGSGHDHDHYEVVPADFGAATALGRTAALWSQLYDGEPYVPDWLTPDLLAPFLAGGGDAQSAEERNSEPLPSTEGIKAPSWEEVRAGMRVVDQELVMEDAHWLPNLRRFLNVDKMEEVVQEKQMQACLDGYARFLTRKKLKDNNSDDDEDDEATYDVDVMWHAHMLHPQAYWRDCAQMGLALDHRPWPHLFPAST</sequence>
<dbReference type="AlphaFoldDB" id="L8GZI5"/>
<evidence type="ECO:0000256" key="2">
    <source>
        <dbReference type="ARBA" id="ARBA00023134"/>
    </source>
</evidence>
<dbReference type="STRING" id="1257118.L8GZI5"/>
<keyword evidence="2" id="KW-0342">GTP-binding</keyword>
<dbReference type="Pfam" id="PF07173">
    <property type="entry name" value="GRDP-like"/>
    <property type="match status" value="1"/>
</dbReference>
<dbReference type="KEGG" id="acan:ACA1_138370"/>
<dbReference type="InterPro" id="IPR009836">
    <property type="entry name" value="GRDP-like"/>
</dbReference>
<dbReference type="Proteomes" id="UP000011083">
    <property type="component" value="Unassembled WGS sequence"/>
</dbReference>
<gene>
    <name evidence="4" type="ORF">ACA1_138370</name>
</gene>
<evidence type="ECO:0000313" key="5">
    <source>
        <dbReference type="Proteomes" id="UP000011083"/>
    </source>
</evidence>
<accession>L8GZI5</accession>
<dbReference type="Pfam" id="PF08477">
    <property type="entry name" value="Roc"/>
    <property type="match status" value="1"/>
</dbReference>
<dbReference type="PROSITE" id="PS51419">
    <property type="entry name" value="RAB"/>
    <property type="match status" value="1"/>
</dbReference>
<dbReference type="OrthoDB" id="2684236at2759"/>
<evidence type="ECO:0000256" key="1">
    <source>
        <dbReference type="ARBA" id="ARBA00022741"/>
    </source>
</evidence>
<evidence type="ECO:0000313" key="4">
    <source>
        <dbReference type="EMBL" id="ELR18415.1"/>
    </source>
</evidence>
<dbReference type="GeneID" id="14919177"/>
<proteinExistence type="predicted"/>
<keyword evidence="5" id="KW-1185">Reference proteome</keyword>
<evidence type="ECO:0000256" key="3">
    <source>
        <dbReference type="SAM" id="MobiDB-lite"/>
    </source>
</evidence>
<dbReference type="PRINTS" id="PR00449">
    <property type="entry name" value="RASTRNSFRMNG"/>
</dbReference>
<dbReference type="SMART" id="SM00175">
    <property type="entry name" value="RAB"/>
    <property type="match status" value="1"/>
</dbReference>
<dbReference type="InterPro" id="IPR027417">
    <property type="entry name" value="P-loop_NTPase"/>
</dbReference>
<dbReference type="EMBL" id="KB007956">
    <property type="protein sequence ID" value="ELR18415.1"/>
    <property type="molecule type" value="Genomic_DNA"/>
</dbReference>
<dbReference type="GO" id="GO:0005525">
    <property type="term" value="F:GTP binding"/>
    <property type="evidence" value="ECO:0007669"/>
    <property type="project" value="UniProtKB-KW"/>
</dbReference>
<dbReference type="PANTHER" id="PTHR24073">
    <property type="entry name" value="DRAB5-RELATED"/>
    <property type="match status" value="1"/>
</dbReference>
<feature type="region of interest" description="Disordered" evidence="3">
    <location>
        <begin position="374"/>
        <end position="394"/>
    </location>
</feature>
<keyword evidence="1" id="KW-0547">Nucleotide-binding</keyword>
<dbReference type="SUPFAM" id="SSF52540">
    <property type="entry name" value="P-loop containing nucleoside triphosphate hydrolases"/>
    <property type="match status" value="1"/>
</dbReference>
<protein>
    <submittedName>
        <fullName evidence="4">Ras subfamily protein</fullName>
    </submittedName>
</protein>
<organism evidence="4 5">
    <name type="scientific">Acanthamoeba castellanii (strain ATCC 30010 / Neff)</name>
    <dbReference type="NCBI Taxonomy" id="1257118"/>
    <lineage>
        <taxon>Eukaryota</taxon>
        <taxon>Amoebozoa</taxon>
        <taxon>Discosea</taxon>
        <taxon>Longamoebia</taxon>
        <taxon>Centramoebida</taxon>
        <taxon>Acanthamoebidae</taxon>
        <taxon>Acanthamoeba</taxon>
    </lineage>
</organism>
<name>L8GZI5_ACACF</name>
<reference evidence="4 5" key="1">
    <citation type="journal article" date="2013" name="Genome Biol.">
        <title>Genome of Acanthamoeba castellanii highlights extensive lateral gene transfer and early evolution of tyrosine kinase signaling.</title>
        <authorList>
            <person name="Clarke M."/>
            <person name="Lohan A.J."/>
            <person name="Liu B."/>
            <person name="Lagkouvardos I."/>
            <person name="Roy S."/>
            <person name="Zafar N."/>
            <person name="Bertelli C."/>
            <person name="Schilde C."/>
            <person name="Kianianmomeni A."/>
            <person name="Burglin T.R."/>
            <person name="Frech C."/>
            <person name="Turcotte B."/>
            <person name="Kopec K.O."/>
            <person name="Synnott J.M."/>
            <person name="Choo C."/>
            <person name="Paponov I."/>
            <person name="Finkler A."/>
            <person name="Soon Heng Tan C."/>
            <person name="Hutchins A.P."/>
            <person name="Weinmeier T."/>
            <person name="Rattei T."/>
            <person name="Chu J.S."/>
            <person name="Gimenez G."/>
            <person name="Irimia M."/>
            <person name="Rigden D.J."/>
            <person name="Fitzpatrick D.A."/>
            <person name="Lorenzo-Morales J."/>
            <person name="Bateman A."/>
            <person name="Chiu C.H."/>
            <person name="Tang P."/>
            <person name="Hegemann P."/>
            <person name="Fromm H."/>
            <person name="Raoult D."/>
            <person name="Greub G."/>
            <person name="Miranda-Saavedra D."/>
            <person name="Chen N."/>
            <person name="Nash P."/>
            <person name="Ginger M.L."/>
            <person name="Horn M."/>
            <person name="Schaap P."/>
            <person name="Caler L."/>
            <person name="Loftus B."/>
        </authorList>
    </citation>
    <scope>NUCLEOTIDE SEQUENCE [LARGE SCALE GENOMIC DNA]</scope>
    <source>
        <strain evidence="4 5">Neff</strain>
    </source>
</reference>
<dbReference type="Gene3D" id="3.40.50.300">
    <property type="entry name" value="P-loop containing nucleotide triphosphate hydrolases"/>
    <property type="match status" value="1"/>
</dbReference>
<dbReference type="RefSeq" id="XP_004340443.1">
    <property type="nucleotide sequence ID" value="XM_004340395.1"/>
</dbReference>